<keyword evidence="11" id="KW-1185">Reference proteome</keyword>
<dbReference type="Pfam" id="PF00072">
    <property type="entry name" value="Response_reg"/>
    <property type="match status" value="1"/>
</dbReference>
<dbReference type="SUPFAM" id="SSF52172">
    <property type="entry name" value="CheY-like"/>
    <property type="match status" value="1"/>
</dbReference>
<dbReference type="PROSITE" id="PS50110">
    <property type="entry name" value="RESPONSE_REGULATORY"/>
    <property type="match status" value="1"/>
</dbReference>
<comment type="caution">
    <text evidence="10">The sequence shown here is derived from an EMBL/GenBank/DDBJ whole genome shotgun (WGS) entry which is preliminary data.</text>
</comment>
<dbReference type="GO" id="GO:0000976">
    <property type="term" value="F:transcription cis-regulatory region binding"/>
    <property type="evidence" value="ECO:0007669"/>
    <property type="project" value="TreeGrafter"/>
</dbReference>
<evidence type="ECO:0000259" key="9">
    <source>
        <dbReference type="PROSITE" id="PS51755"/>
    </source>
</evidence>
<evidence type="ECO:0000259" key="8">
    <source>
        <dbReference type="PROSITE" id="PS50110"/>
    </source>
</evidence>
<dbReference type="EMBL" id="RKQZ01000001">
    <property type="protein sequence ID" value="RPF21580.1"/>
    <property type="molecule type" value="Genomic_DNA"/>
</dbReference>
<keyword evidence="2" id="KW-0805">Transcription regulation</keyword>
<dbReference type="RefSeq" id="WP_123814603.1">
    <property type="nucleotide sequence ID" value="NZ_RKQZ01000001.1"/>
</dbReference>
<evidence type="ECO:0000313" key="10">
    <source>
        <dbReference type="EMBL" id="RPF21580.1"/>
    </source>
</evidence>
<feature type="DNA-binding region" description="OmpR/PhoB-type" evidence="6">
    <location>
        <begin position="142"/>
        <end position="250"/>
    </location>
</feature>
<feature type="modified residue" description="4-aspartylphosphate" evidence="5">
    <location>
        <position position="60"/>
    </location>
</feature>
<evidence type="ECO:0000256" key="5">
    <source>
        <dbReference type="PROSITE-ProRule" id="PRU00169"/>
    </source>
</evidence>
<evidence type="ECO:0000256" key="1">
    <source>
        <dbReference type="ARBA" id="ARBA00022553"/>
    </source>
</evidence>
<dbReference type="PANTHER" id="PTHR48111:SF4">
    <property type="entry name" value="DNA-BINDING DUAL TRANSCRIPTIONAL REGULATOR OMPR"/>
    <property type="match status" value="1"/>
</dbReference>
<dbReference type="InterPro" id="IPR001789">
    <property type="entry name" value="Sig_transdc_resp-reg_receiver"/>
</dbReference>
<evidence type="ECO:0000256" key="7">
    <source>
        <dbReference type="SAM" id="MobiDB-lite"/>
    </source>
</evidence>
<dbReference type="InterPro" id="IPR011006">
    <property type="entry name" value="CheY-like_superfamily"/>
</dbReference>
<dbReference type="PROSITE" id="PS51755">
    <property type="entry name" value="OMPR_PHOB"/>
    <property type="match status" value="1"/>
</dbReference>
<dbReference type="CDD" id="cd00383">
    <property type="entry name" value="trans_reg_C"/>
    <property type="match status" value="1"/>
</dbReference>
<evidence type="ECO:0000256" key="3">
    <source>
        <dbReference type="ARBA" id="ARBA00023125"/>
    </source>
</evidence>
<accession>A0A3N4YSN3</accession>
<dbReference type="Gene3D" id="1.10.10.10">
    <property type="entry name" value="Winged helix-like DNA-binding domain superfamily/Winged helix DNA-binding domain"/>
    <property type="match status" value="1"/>
</dbReference>
<dbReference type="GO" id="GO:0005829">
    <property type="term" value="C:cytosol"/>
    <property type="evidence" value="ECO:0007669"/>
    <property type="project" value="TreeGrafter"/>
</dbReference>
<dbReference type="OrthoDB" id="3197131at2"/>
<dbReference type="SUPFAM" id="SSF46894">
    <property type="entry name" value="C-terminal effector domain of the bipartite response regulators"/>
    <property type="match status" value="1"/>
</dbReference>
<evidence type="ECO:0000256" key="4">
    <source>
        <dbReference type="ARBA" id="ARBA00023163"/>
    </source>
</evidence>
<feature type="region of interest" description="Disordered" evidence="7">
    <location>
        <begin position="130"/>
        <end position="153"/>
    </location>
</feature>
<dbReference type="AlphaFoldDB" id="A0A3N4YSN3"/>
<feature type="domain" description="Response regulatory" evidence="8">
    <location>
        <begin position="11"/>
        <end position="124"/>
    </location>
</feature>
<gene>
    <name evidence="10" type="ORF">EDD34_2211</name>
</gene>
<proteinExistence type="predicted"/>
<keyword evidence="4" id="KW-0804">Transcription</keyword>
<protein>
    <submittedName>
        <fullName evidence="10">DNA-binding response OmpR family regulator</fullName>
    </submittedName>
</protein>
<dbReference type="Gene3D" id="3.40.50.2300">
    <property type="match status" value="1"/>
</dbReference>
<dbReference type="SMART" id="SM00448">
    <property type="entry name" value="REC"/>
    <property type="match status" value="1"/>
</dbReference>
<keyword evidence="1 5" id="KW-0597">Phosphoprotein</keyword>
<reference evidence="10 11" key="1">
    <citation type="submission" date="2018-11" db="EMBL/GenBank/DDBJ databases">
        <title>Sequencing the genomes of 1000 actinobacteria strains.</title>
        <authorList>
            <person name="Klenk H.-P."/>
        </authorList>
    </citation>
    <scope>NUCLEOTIDE SEQUENCE [LARGE SCALE GENOMIC DNA]</scope>
    <source>
        <strain evidence="10 11">DSM 15700</strain>
    </source>
</reference>
<sequence length="251" mass="27340">MDQTEAWARGVAVVVEDDDDIRALIEFTLRQAGFTVHPATTGAQGVALVKAHGPAVTTVDISLPDIDGFEVVRRLRIFSDTVVVMLTGRAGEPDTLMGLEAGADEYVAKPFRPRELRARVDALLRRAGRLATQAPAPERPATPTPGASDGVLEVDNARRTVRLHGELVQLTRTEFDVLAALHGAHGRTVAKGDLATLLWPDQYRYGGRVTEADHRTVEVHVANVRRKLGDSPTSPRFIHTVRGLGYRFESA</sequence>
<dbReference type="InterPro" id="IPR039420">
    <property type="entry name" value="WalR-like"/>
</dbReference>
<dbReference type="GO" id="GO:0006355">
    <property type="term" value="P:regulation of DNA-templated transcription"/>
    <property type="evidence" value="ECO:0007669"/>
    <property type="project" value="InterPro"/>
</dbReference>
<evidence type="ECO:0000256" key="2">
    <source>
        <dbReference type="ARBA" id="ARBA00023015"/>
    </source>
</evidence>
<name>A0A3N4YSN3_9MICO</name>
<dbReference type="Proteomes" id="UP000280501">
    <property type="component" value="Unassembled WGS sequence"/>
</dbReference>
<keyword evidence="3 6" id="KW-0238">DNA-binding</keyword>
<organism evidence="10 11">
    <name type="scientific">Myceligenerans xiligouense</name>
    <dbReference type="NCBI Taxonomy" id="253184"/>
    <lineage>
        <taxon>Bacteria</taxon>
        <taxon>Bacillati</taxon>
        <taxon>Actinomycetota</taxon>
        <taxon>Actinomycetes</taxon>
        <taxon>Micrococcales</taxon>
        <taxon>Promicromonosporaceae</taxon>
        <taxon>Myceligenerans</taxon>
    </lineage>
</organism>
<dbReference type="GO" id="GO:0000156">
    <property type="term" value="F:phosphorelay response regulator activity"/>
    <property type="evidence" value="ECO:0007669"/>
    <property type="project" value="TreeGrafter"/>
</dbReference>
<dbReference type="InterPro" id="IPR036388">
    <property type="entry name" value="WH-like_DNA-bd_sf"/>
</dbReference>
<dbReference type="InterPro" id="IPR001867">
    <property type="entry name" value="OmpR/PhoB-type_DNA-bd"/>
</dbReference>
<feature type="domain" description="OmpR/PhoB-type" evidence="9">
    <location>
        <begin position="142"/>
        <end position="250"/>
    </location>
</feature>
<dbReference type="Pfam" id="PF00486">
    <property type="entry name" value="Trans_reg_C"/>
    <property type="match status" value="1"/>
</dbReference>
<dbReference type="Gene3D" id="6.10.250.690">
    <property type="match status" value="1"/>
</dbReference>
<dbReference type="GO" id="GO:0032993">
    <property type="term" value="C:protein-DNA complex"/>
    <property type="evidence" value="ECO:0007669"/>
    <property type="project" value="TreeGrafter"/>
</dbReference>
<dbReference type="SMART" id="SM00862">
    <property type="entry name" value="Trans_reg_C"/>
    <property type="match status" value="1"/>
</dbReference>
<evidence type="ECO:0000256" key="6">
    <source>
        <dbReference type="PROSITE-ProRule" id="PRU01091"/>
    </source>
</evidence>
<dbReference type="PANTHER" id="PTHR48111">
    <property type="entry name" value="REGULATOR OF RPOS"/>
    <property type="match status" value="1"/>
</dbReference>
<evidence type="ECO:0000313" key="11">
    <source>
        <dbReference type="Proteomes" id="UP000280501"/>
    </source>
</evidence>
<dbReference type="InterPro" id="IPR016032">
    <property type="entry name" value="Sig_transdc_resp-reg_C-effctor"/>
</dbReference>